<sequence>MAEAEIADCSLVPALFVADTVKVYERPFVKPVTMHEGAAVLPAGTVYVHE</sequence>
<name>A0A6J7UPJ8_9ZZZZ</name>
<evidence type="ECO:0000313" key="1">
    <source>
        <dbReference type="EMBL" id="CAB5067913.1"/>
    </source>
</evidence>
<protein>
    <submittedName>
        <fullName evidence="1">Unannotated protein</fullName>
    </submittedName>
</protein>
<accession>A0A6J7UPJ8</accession>
<reference evidence="1" key="1">
    <citation type="submission" date="2020-05" db="EMBL/GenBank/DDBJ databases">
        <authorList>
            <person name="Chiriac C."/>
            <person name="Salcher M."/>
            <person name="Ghai R."/>
            <person name="Kavagutti S V."/>
        </authorList>
    </citation>
    <scope>NUCLEOTIDE SEQUENCE</scope>
</reference>
<gene>
    <name evidence="1" type="ORF">UFOPK4347_01619</name>
</gene>
<dbReference type="EMBL" id="CAFBQU010000073">
    <property type="protein sequence ID" value="CAB5067913.1"/>
    <property type="molecule type" value="Genomic_DNA"/>
</dbReference>
<organism evidence="1">
    <name type="scientific">freshwater metagenome</name>
    <dbReference type="NCBI Taxonomy" id="449393"/>
    <lineage>
        <taxon>unclassified sequences</taxon>
        <taxon>metagenomes</taxon>
        <taxon>ecological metagenomes</taxon>
    </lineage>
</organism>
<proteinExistence type="predicted"/>
<dbReference type="AlphaFoldDB" id="A0A6J7UPJ8"/>